<proteinExistence type="predicted"/>
<dbReference type="Proteomes" id="UP000030676">
    <property type="component" value="Unassembled WGS sequence"/>
</dbReference>
<keyword evidence="1" id="KW-1133">Transmembrane helix</keyword>
<feature type="transmembrane region" description="Helical" evidence="1">
    <location>
        <begin position="12"/>
        <end position="34"/>
    </location>
</feature>
<keyword evidence="1" id="KW-0472">Membrane</keyword>
<name>X0GIP7_FUSOX</name>
<dbReference type="HOGENOM" id="CLU_3143148_0_0_1"/>
<evidence type="ECO:0000313" key="2">
    <source>
        <dbReference type="EMBL" id="EXL63512.1"/>
    </source>
</evidence>
<dbReference type="EMBL" id="KK035175">
    <property type="protein sequence ID" value="EXL63512.1"/>
    <property type="molecule type" value="Genomic_DNA"/>
</dbReference>
<accession>X0GIP7</accession>
<protein>
    <submittedName>
        <fullName evidence="2">Uncharacterized protein</fullName>
    </submittedName>
</protein>
<gene>
    <name evidence="2" type="ORF">FOPG_20214</name>
</gene>
<keyword evidence="1" id="KW-0812">Transmembrane</keyword>
<reference evidence="2" key="1">
    <citation type="submission" date="2011-11" db="EMBL/GenBank/DDBJ databases">
        <title>The Genome Sequence of Fusarium oxysporum PHW808.</title>
        <authorList>
            <consortium name="The Broad Institute Genome Sequencing Platform"/>
            <person name="Ma L.-J."/>
            <person name="Gale L.R."/>
            <person name="Schwartz D.C."/>
            <person name="Zhou S."/>
            <person name="Corby-Kistler H."/>
            <person name="Young S.K."/>
            <person name="Zeng Q."/>
            <person name="Gargeya S."/>
            <person name="Fitzgerald M."/>
            <person name="Haas B."/>
            <person name="Abouelleil A."/>
            <person name="Alvarado L."/>
            <person name="Arachchi H.M."/>
            <person name="Berlin A."/>
            <person name="Brown A."/>
            <person name="Chapman S.B."/>
            <person name="Chen Z."/>
            <person name="Dunbar C."/>
            <person name="Freedman E."/>
            <person name="Gearin G."/>
            <person name="Goldberg J."/>
            <person name="Griggs A."/>
            <person name="Gujja S."/>
            <person name="Heiman D."/>
            <person name="Howarth C."/>
            <person name="Larson L."/>
            <person name="Lui A."/>
            <person name="MacDonald P.J.P."/>
            <person name="Montmayeur A."/>
            <person name="Murphy C."/>
            <person name="Neiman D."/>
            <person name="Pearson M."/>
            <person name="Priest M."/>
            <person name="Roberts A."/>
            <person name="Saif S."/>
            <person name="Shea T."/>
            <person name="Shenoy N."/>
            <person name="Sisk P."/>
            <person name="Stolte C."/>
            <person name="Sykes S."/>
            <person name="Wortman J."/>
            <person name="Nusbaum C."/>
            <person name="Birren B."/>
        </authorList>
    </citation>
    <scope>NUCLEOTIDE SEQUENCE [LARGE SCALE GENOMIC DNA]</scope>
    <source>
        <strain evidence="2">54008</strain>
    </source>
</reference>
<evidence type="ECO:0000256" key="1">
    <source>
        <dbReference type="SAM" id="Phobius"/>
    </source>
</evidence>
<reference evidence="2" key="2">
    <citation type="submission" date="2014-03" db="EMBL/GenBank/DDBJ databases">
        <title>The Genome Annotation of Fusarium oxysporum PHW808.</title>
        <authorList>
            <consortium name="The Broad Institute Genomics Platform"/>
            <person name="Ma L.-J."/>
            <person name="Corby-Kistler H."/>
            <person name="Broz K."/>
            <person name="Gale L.R."/>
            <person name="Jonkers W."/>
            <person name="O'Donnell K."/>
            <person name="Ploetz R."/>
            <person name="Steinberg C."/>
            <person name="Schwartz D.C."/>
            <person name="VanEtten H."/>
            <person name="Zhou S."/>
            <person name="Young S.K."/>
            <person name="Zeng Q."/>
            <person name="Gargeya S."/>
            <person name="Fitzgerald M."/>
            <person name="Abouelleil A."/>
            <person name="Alvarado L."/>
            <person name="Chapman S.B."/>
            <person name="Gainer-Dewar J."/>
            <person name="Goldberg J."/>
            <person name="Griggs A."/>
            <person name="Gujja S."/>
            <person name="Hansen M."/>
            <person name="Howarth C."/>
            <person name="Imamovic A."/>
            <person name="Ireland A."/>
            <person name="Larimer J."/>
            <person name="McCowan C."/>
            <person name="Murphy C."/>
            <person name="Pearson M."/>
            <person name="Poon T.W."/>
            <person name="Priest M."/>
            <person name="Roberts A."/>
            <person name="Saif S."/>
            <person name="Shea T."/>
            <person name="Sykes S."/>
            <person name="Wortman J."/>
            <person name="Nusbaum C."/>
            <person name="Birren B."/>
        </authorList>
    </citation>
    <scope>NUCLEOTIDE SEQUENCE</scope>
    <source>
        <strain evidence="2">54008</strain>
    </source>
</reference>
<sequence length="49" mass="5802">MDQSRPSTIRNSSVGLTLLIWTHTLSLLWVTLYMNPSRPTTCELRRRLW</sequence>
<dbReference type="AlphaFoldDB" id="X0GIP7"/>
<organism evidence="2">
    <name type="scientific">Fusarium oxysporum f. sp. conglutinans race 2 54008</name>
    <dbReference type="NCBI Taxonomy" id="1089457"/>
    <lineage>
        <taxon>Eukaryota</taxon>
        <taxon>Fungi</taxon>
        <taxon>Dikarya</taxon>
        <taxon>Ascomycota</taxon>
        <taxon>Pezizomycotina</taxon>
        <taxon>Sordariomycetes</taxon>
        <taxon>Hypocreomycetidae</taxon>
        <taxon>Hypocreales</taxon>
        <taxon>Nectriaceae</taxon>
        <taxon>Fusarium</taxon>
        <taxon>Fusarium oxysporum species complex</taxon>
    </lineage>
</organism>